<keyword evidence="1" id="KW-0812">Transmembrane</keyword>
<dbReference type="EMBL" id="FOZK01000005">
    <property type="protein sequence ID" value="SFS11995.1"/>
    <property type="molecule type" value="Genomic_DNA"/>
</dbReference>
<keyword evidence="1" id="KW-1133">Transmembrane helix</keyword>
<keyword evidence="3" id="KW-1185">Reference proteome</keyword>
<reference evidence="2 3" key="1">
    <citation type="submission" date="2016-10" db="EMBL/GenBank/DDBJ databases">
        <authorList>
            <person name="de Groot N.N."/>
        </authorList>
    </citation>
    <scope>NUCLEOTIDE SEQUENCE [LARGE SCALE GENOMIC DNA]</scope>
    <source>
        <strain evidence="2 3">CGMCC 1.10457</strain>
    </source>
</reference>
<organism evidence="2 3">
    <name type="scientific">Halomicrobium zhouii</name>
    <dbReference type="NCBI Taxonomy" id="767519"/>
    <lineage>
        <taxon>Archaea</taxon>
        <taxon>Methanobacteriati</taxon>
        <taxon>Methanobacteriota</taxon>
        <taxon>Stenosarchaea group</taxon>
        <taxon>Halobacteria</taxon>
        <taxon>Halobacteriales</taxon>
        <taxon>Haloarculaceae</taxon>
        <taxon>Halomicrobium</taxon>
    </lineage>
</organism>
<feature type="transmembrane region" description="Helical" evidence="1">
    <location>
        <begin position="12"/>
        <end position="29"/>
    </location>
</feature>
<evidence type="ECO:0000313" key="3">
    <source>
        <dbReference type="Proteomes" id="UP000199062"/>
    </source>
</evidence>
<protein>
    <submittedName>
        <fullName evidence="2">Uncharacterized protein</fullName>
    </submittedName>
</protein>
<dbReference type="OrthoDB" id="248756at2157"/>
<dbReference type="RefSeq" id="WP_089819021.1">
    <property type="nucleotide sequence ID" value="NZ_FOZK01000005.1"/>
</dbReference>
<accession>A0A1I6M8F3</accession>
<sequence length="190" mass="19311">MSLLALLRPTRAMAFPFAAVLFPLLWFVYRDATGVDRFATSSPRILALVGAAVLVSYAAAVVVGAVIDSAAGAPSRTKPLFAPSNGALTVVAVVSTLLGLYLLGDATGVVPRWLTTVLTPVGIAVGWPMLVAILATYAVGNALGTELPLAVEGAVVAVGIVASVAWLFVLASWFAAFATGRSATGHSSAS</sequence>
<feature type="transmembrane region" description="Helical" evidence="1">
    <location>
        <begin position="116"/>
        <end position="139"/>
    </location>
</feature>
<gene>
    <name evidence="2" type="ORF">SAMN05216559_3990</name>
</gene>
<proteinExistence type="predicted"/>
<name>A0A1I6M8F3_9EURY</name>
<feature type="transmembrane region" description="Helical" evidence="1">
    <location>
        <begin position="45"/>
        <end position="67"/>
    </location>
</feature>
<feature type="transmembrane region" description="Helical" evidence="1">
    <location>
        <begin position="87"/>
        <end position="104"/>
    </location>
</feature>
<dbReference type="STRING" id="767519.SAMN05216559_3990"/>
<dbReference type="Proteomes" id="UP000199062">
    <property type="component" value="Unassembled WGS sequence"/>
</dbReference>
<keyword evidence="1" id="KW-0472">Membrane</keyword>
<feature type="transmembrane region" description="Helical" evidence="1">
    <location>
        <begin position="154"/>
        <end position="178"/>
    </location>
</feature>
<evidence type="ECO:0000256" key="1">
    <source>
        <dbReference type="SAM" id="Phobius"/>
    </source>
</evidence>
<evidence type="ECO:0000313" key="2">
    <source>
        <dbReference type="EMBL" id="SFS11995.1"/>
    </source>
</evidence>
<dbReference type="AlphaFoldDB" id="A0A1I6M8F3"/>